<dbReference type="STRING" id="857265.WG78_21505"/>
<keyword evidence="1" id="KW-0548">Nucleotidyltransferase</keyword>
<dbReference type="EMBL" id="LAQT01000038">
    <property type="protein sequence ID" value="KPC49139.1"/>
    <property type="molecule type" value="Genomic_DNA"/>
</dbReference>
<name>A0A0N0XH36_9NEIS</name>
<evidence type="ECO:0000313" key="1">
    <source>
        <dbReference type="EMBL" id="KPC49139.1"/>
    </source>
</evidence>
<dbReference type="RefSeq" id="WP_053939869.1">
    <property type="nucleotide sequence ID" value="NZ_LAQT01000038.1"/>
</dbReference>
<dbReference type="GO" id="GO:0006260">
    <property type="term" value="P:DNA replication"/>
    <property type="evidence" value="ECO:0007669"/>
    <property type="project" value="InterPro"/>
</dbReference>
<dbReference type="PANTHER" id="PTHR38767:SF1">
    <property type="entry name" value="DNA POLYMERASE III SUBUNIT CHI"/>
    <property type="match status" value="1"/>
</dbReference>
<dbReference type="GO" id="GO:0003677">
    <property type="term" value="F:DNA binding"/>
    <property type="evidence" value="ECO:0007669"/>
    <property type="project" value="InterPro"/>
</dbReference>
<evidence type="ECO:0000313" key="2">
    <source>
        <dbReference type="Proteomes" id="UP000037939"/>
    </source>
</evidence>
<sequence>MAEVTFYFNVRHREQALAQLAGKAMAQRLRINVLAADEAGALRLDRVLWDTPQIGFLPHCRADEDIASATPIVVDFRAEQLGARDVLFNFSGVVPPVSAQQHTRIIEIVSQDEDERLAARELWRAWQASGITPVAVDMLKLAPSPERMQSEAP</sequence>
<dbReference type="Pfam" id="PF04364">
    <property type="entry name" value="DNA_pol3_chi"/>
    <property type="match status" value="1"/>
</dbReference>
<dbReference type="AlphaFoldDB" id="A0A0N0XH36"/>
<dbReference type="InterPro" id="IPR036768">
    <property type="entry name" value="PolIII_chi_sf"/>
</dbReference>
<dbReference type="SUPFAM" id="SSF102400">
    <property type="entry name" value="DNA polymerase III chi subunit"/>
    <property type="match status" value="1"/>
</dbReference>
<keyword evidence="2" id="KW-1185">Reference proteome</keyword>
<dbReference type="Gene3D" id="3.40.50.10110">
    <property type="entry name" value="DNA polymerase III subunit chi"/>
    <property type="match status" value="1"/>
</dbReference>
<gene>
    <name evidence="1" type="primary">holC</name>
    <name evidence="1" type="ORF">WG78_21505</name>
</gene>
<dbReference type="OrthoDB" id="5297568at2"/>
<keyword evidence="1" id="KW-0808">Transferase</keyword>
<dbReference type="GO" id="GO:0032298">
    <property type="term" value="P:positive regulation of DNA-templated DNA replication initiation"/>
    <property type="evidence" value="ECO:0007669"/>
    <property type="project" value="TreeGrafter"/>
</dbReference>
<comment type="caution">
    <text evidence="1">The sequence shown here is derived from an EMBL/GenBank/DDBJ whole genome shotgun (WGS) entry which is preliminary data.</text>
</comment>
<organism evidence="1 2">
    <name type="scientific">Amantichitinum ursilacus</name>
    <dbReference type="NCBI Taxonomy" id="857265"/>
    <lineage>
        <taxon>Bacteria</taxon>
        <taxon>Pseudomonadati</taxon>
        <taxon>Pseudomonadota</taxon>
        <taxon>Betaproteobacteria</taxon>
        <taxon>Neisseriales</taxon>
        <taxon>Chitinibacteraceae</taxon>
        <taxon>Amantichitinum</taxon>
    </lineage>
</organism>
<accession>A0A0N0XH36</accession>
<proteinExistence type="predicted"/>
<reference evidence="1 2" key="1">
    <citation type="submission" date="2015-07" db="EMBL/GenBank/DDBJ databases">
        <title>Draft genome sequence of the Amantichitinum ursilacus IGB-41, a new chitin-degrading bacterium.</title>
        <authorList>
            <person name="Kirstahler P."/>
            <person name="Guenther M."/>
            <person name="Grumaz C."/>
            <person name="Rupp S."/>
            <person name="Zibek S."/>
            <person name="Sohn K."/>
        </authorList>
    </citation>
    <scope>NUCLEOTIDE SEQUENCE [LARGE SCALE GENOMIC DNA]</scope>
    <source>
        <strain evidence="1 2">IGB-41</strain>
    </source>
</reference>
<dbReference type="EC" id="2.7.7.7" evidence="1"/>
<dbReference type="PANTHER" id="PTHR38767">
    <property type="entry name" value="DNA POLYMERASE III SUBUNIT CHI"/>
    <property type="match status" value="1"/>
</dbReference>
<dbReference type="InterPro" id="IPR007459">
    <property type="entry name" value="DNA_pol3_chi"/>
</dbReference>
<protein>
    <submittedName>
        <fullName evidence="1">DNA polymerase III subunit chi</fullName>
        <ecNumber evidence="1">2.7.7.7</ecNumber>
    </submittedName>
</protein>
<dbReference type="GO" id="GO:0003887">
    <property type="term" value="F:DNA-directed DNA polymerase activity"/>
    <property type="evidence" value="ECO:0007669"/>
    <property type="project" value="UniProtKB-EC"/>
</dbReference>
<dbReference type="Proteomes" id="UP000037939">
    <property type="component" value="Unassembled WGS sequence"/>
</dbReference>